<evidence type="ECO:0000256" key="7">
    <source>
        <dbReference type="SAM" id="Phobius"/>
    </source>
</evidence>
<dbReference type="InterPro" id="IPR036396">
    <property type="entry name" value="Cyt_P450_sf"/>
</dbReference>
<evidence type="ECO:0000256" key="3">
    <source>
        <dbReference type="ARBA" id="ARBA00023002"/>
    </source>
</evidence>
<keyword evidence="7" id="KW-0812">Transmembrane</keyword>
<evidence type="ECO:0000313" key="8">
    <source>
        <dbReference type="EMBL" id="MCL7047402.1"/>
    </source>
</evidence>
<evidence type="ECO:0000313" key="9">
    <source>
        <dbReference type="Proteomes" id="UP001177140"/>
    </source>
</evidence>
<dbReference type="GO" id="GO:0004497">
    <property type="term" value="F:monooxygenase activity"/>
    <property type="evidence" value="ECO:0007669"/>
    <property type="project" value="UniProtKB-KW"/>
</dbReference>
<dbReference type="GO" id="GO:0020037">
    <property type="term" value="F:heme binding"/>
    <property type="evidence" value="ECO:0007669"/>
    <property type="project" value="InterPro"/>
</dbReference>
<feature type="binding site" description="axial binding residue" evidence="5">
    <location>
        <position position="466"/>
    </location>
    <ligand>
        <name>heme</name>
        <dbReference type="ChEBI" id="CHEBI:30413"/>
    </ligand>
    <ligandPart>
        <name>Fe</name>
        <dbReference type="ChEBI" id="CHEBI:18248"/>
    </ligandPart>
</feature>
<gene>
    <name evidence="8" type="ORF">MKW94_013378</name>
</gene>
<proteinExistence type="inferred from homology"/>
<dbReference type="GO" id="GO:0033075">
    <property type="term" value="P:isoquinoline alkaloid biosynthetic process"/>
    <property type="evidence" value="ECO:0007669"/>
    <property type="project" value="UniProtKB-ARBA"/>
</dbReference>
<sequence length="521" mass="59872">MKNKEVISISIIEHYWSVMATNVRFSDVVLALVVLFIVRAINQRLTSKGPMLWPLLGIIPSALLNINDIYNYFAEALNRCGGTCTIRATCMDRFRGIMTVDPSSIEYVLKTNFDKFQKGEVYKDIFTDLFGNGSFVVDGEAWKEQRLALTSVMHTSWFLESTHGVIQDLVHQKLLSLIDEFVKLEKVIDVQDLLLRFTFDNICISTFGINPGCLSIELPDVPFAEAFEKATEISYHRLFIPTFIWKTLRFFGVGPEKKLKEAIRIVHTFVREIVTNRRIKLRKSGYENDRSDILSRLMSDRFSDEMLKDLCLSFILAGRDTTSVGLAWFFWLMHEHPHVERLILSEIKEIISHRKCDRENIYEIVFTKDELKKMVYLEAAVSETLRLYPSVPHDAKEAKEDDILPNGAAVKKKDLIIYSMYALGRNELVWGKDCREFKPERWIKNGRLVAESQFKFLVFNGGPRLCAGKQFSYIQMKMVAASILLRYSVKVVGGQTVVPKVTPTLYMKNGLSVKFKPRPGL</sequence>
<dbReference type="SUPFAM" id="SSF48264">
    <property type="entry name" value="Cytochrome P450"/>
    <property type="match status" value="1"/>
</dbReference>
<keyword evidence="7" id="KW-0472">Membrane</keyword>
<comment type="cofactor">
    <cofactor evidence="5">
        <name>heme</name>
        <dbReference type="ChEBI" id="CHEBI:30413"/>
    </cofactor>
</comment>
<evidence type="ECO:0000256" key="5">
    <source>
        <dbReference type="PIRSR" id="PIRSR602401-1"/>
    </source>
</evidence>
<feature type="transmembrane region" description="Helical" evidence="7">
    <location>
        <begin position="23"/>
        <end position="41"/>
    </location>
</feature>
<dbReference type="GO" id="GO:0006629">
    <property type="term" value="P:lipid metabolic process"/>
    <property type="evidence" value="ECO:0007669"/>
    <property type="project" value="UniProtKB-ARBA"/>
</dbReference>
<keyword evidence="4 5" id="KW-0408">Iron</keyword>
<dbReference type="PRINTS" id="PR00463">
    <property type="entry name" value="EP450I"/>
</dbReference>
<dbReference type="Pfam" id="PF00067">
    <property type="entry name" value="p450"/>
    <property type="match status" value="1"/>
</dbReference>
<keyword evidence="2 5" id="KW-0479">Metal-binding</keyword>
<comment type="similarity">
    <text evidence="1 6">Belongs to the cytochrome P450 family.</text>
</comment>
<reference evidence="8" key="1">
    <citation type="submission" date="2022-03" db="EMBL/GenBank/DDBJ databases">
        <title>A functionally conserved STORR gene fusion in Papaver species that diverged 16.8 million years ago.</title>
        <authorList>
            <person name="Catania T."/>
        </authorList>
    </citation>
    <scope>NUCLEOTIDE SEQUENCE</scope>
    <source>
        <strain evidence="8">S-191538</strain>
    </source>
</reference>
<keyword evidence="6" id="KW-0503">Monooxygenase</keyword>
<name>A0AA41VU17_PAPNU</name>
<dbReference type="InterPro" id="IPR017972">
    <property type="entry name" value="Cyt_P450_CS"/>
</dbReference>
<dbReference type="GO" id="GO:0005506">
    <property type="term" value="F:iron ion binding"/>
    <property type="evidence" value="ECO:0007669"/>
    <property type="project" value="InterPro"/>
</dbReference>
<evidence type="ECO:0000256" key="1">
    <source>
        <dbReference type="ARBA" id="ARBA00010617"/>
    </source>
</evidence>
<dbReference type="GO" id="GO:0016705">
    <property type="term" value="F:oxidoreductase activity, acting on paired donors, with incorporation or reduction of molecular oxygen"/>
    <property type="evidence" value="ECO:0007669"/>
    <property type="project" value="InterPro"/>
</dbReference>
<accession>A0AA41VU17</accession>
<dbReference type="Proteomes" id="UP001177140">
    <property type="component" value="Unassembled WGS sequence"/>
</dbReference>
<keyword evidence="9" id="KW-1185">Reference proteome</keyword>
<dbReference type="PROSITE" id="PS00086">
    <property type="entry name" value="CYTOCHROME_P450"/>
    <property type="match status" value="1"/>
</dbReference>
<dbReference type="Gene3D" id="1.10.630.10">
    <property type="entry name" value="Cytochrome P450"/>
    <property type="match status" value="1"/>
</dbReference>
<dbReference type="AlphaFoldDB" id="A0AA41VU17"/>
<dbReference type="PRINTS" id="PR00385">
    <property type="entry name" value="P450"/>
</dbReference>
<keyword evidence="3 6" id="KW-0560">Oxidoreductase</keyword>
<organism evidence="8 9">
    <name type="scientific">Papaver nudicaule</name>
    <name type="common">Iceland poppy</name>
    <dbReference type="NCBI Taxonomy" id="74823"/>
    <lineage>
        <taxon>Eukaryota</taxon>
        <taxon>Viridiplantae</taxon>
        <taxon>Streptophyta</taxon>
        <taxon>Embryophyta</taxon>
        <taxon>Tracheophyta</taxon>
        <taxon>Spermatophyta</taxon>
        <taxon>Magnoliopsida</taxon>
        <taxon>Ranunculales</taxon>
        <taxon>Papaveraceae</taxon>
        <taxon>Papaveroideae</taxon>
        <taxon>Papaver</taxon>
    </lineage>
</organism>
<protein>
    <recommendedName>
        <fullName evidence="10">Cytochrome P450</fullName>
    </recommendedName>
</protein>
<evidence type="ECO:0008006" key="10">
    <source>
        <dbReference type="Google" id="ProtNLM"/>
    </source>
</evidence>
<dbReference type="InterPro" id="IPR001128">
    <property type="entry name" value="Cyt_P450"/>
</dbReference>
<evidence type="ECO:0000256" key="6">
    <source>
        <dbReference type="RuleBase" id="RU000461"/>
    </source>
</evidence>
<comment type="caution">
    <text evidence="8">The sequence shown here is derived from an EMBL/GenBank/DDBJ whole genome shotgun (WGS) entry which is preliminary data.</text>
</comment>
<dbReference type="InterPro" id="IPR002401">
    <property type="entry name" value="Cyt_P450_E_grp-I"/>
</dbReference>
<evidence type="ECO:0000256" key="2">
    <source>
        <dbReference type="ARBA" id="ARBA00022723"/>
    </source>
</evidence>
<keyword evidence="5 6" id="KW-0349">Heme</keyword>
<keyword evidence="7" id="KW-1133">Transmembrane helix</keyword>
<dbReference type="EMBL" id="JAJJMA010292408">
    <property type="protein sequence ID" value="MCL7047402.1"/>
    <property type="molecule type" value="Genomic_DNA"/>
</dbReference>
<dbReference type="CDD" id="cd11064">
    <property type="entry name" value="CYP86A"/>
    <property type="match status" value="1"/>
</dbReference>
<dbReference type="PANTHER" id="PTHR24296">
    <property type="entry name" value="CYTOCHROME P450"/>
    <property type="match status" value="1"/>
</dbReference>
<evidence type="ECO:0000256" key="4">
    <source>
        <dbReference type="ARBA" id="ARBA00023004"/>
    </source>
</evidence>